<protein>
    <recommendedName>
        <fullName evidence="3">YodL-like protein</fullName>
    </recommendedName>
</protein>
<sequence>MLFFKTREKVQYDITIFQTPKYGELKGYRQVYRVTIEGINHKDAIKNVFRMFNVNDLIPKDYQARYLNTGDILLFDEGRKGQTYYKLCVGGWQKVNRVILR</sequence>
<evidence type="ECO:0000313" key="1">
    <source>
        <dbReference type="EMBL" id="MBE4910020.1"/>
    </source>
</evidence>
<dbReference type="EMBL" id="JADCLJ010000024">
    <property type="protein sequence ID" value="MBE4910020.1"/>
    <property type="molecule type" value="Genomic_DNA"/>
</dbReference>
<dbReference type="RefSeq" id="WP_193539731.1">
    <property type="nucleotide sequence ID" value="NZ_JADCLJ010000024.1"/>
</dbReference>
<gene>
    <name evidence="1" type="ORF">IMZ08_18440</name>
</gene>
<organism evidence="1 2">
    <name type="scientific">Litchfieldia luteola</name>
    <dbReference type="NCBI Taxonomy" id="682179"/>
    <lineage>
        <taxon>Bacteria</taxon>
        <taxon>Bacillati</taxon>
        <taxon>Bacillota</taxon>
        <taxon>Bacilli</taxon>
        <taxon>Bacillales</taxon>
        <taxon>Bacillaceae</taxon>
        <taxon>Litchfieldia</taxon>
    </lineage>
</organism>
<evidence type="ECO:0008006" key="3">
    <source>
        <dbReference type="Google" id="ProtNLM"/>
    </source>
</evidence>
<evidence type="ECO:0000313" key="2">
    <source>
        <dbReference type="Proteomes" id="UP001516662"/>
    </source>
</evidence>
<comment type="caution">
    <text evidence="1">The sequence shown here is derived from an EMBL/GenBank/DDBJ whole genome shotgun (WGS) entry which is preliminary data.</text>
</comment>
<name>A0ABR9QND7_9BACI</name>
<dbReference type="Proteomes" id="UP001516662">
    <property type="component" value="Unassembled WGS sequence"/>
</dbReference>
<accession>A0ABR9QND7</accession>
<proteinExistence type="predicted"/>
<reference evidence="1 2" key="1">
    <citation type="submission" date="2020-10" db="EMBL/GenBank/DDBJ databases">
        <title>Bacillus sp. HD4P25, an endophyte from a halophyte.</title>
        <authorList>
            <person name="Sun J.-Q."/>
        </authorList>
    </citation>
    <scope>NUCLEOTIDE SEQUENCE [LARGE SCALE GENOMIC DNA]</scope>
    <source>
        <strain evidence="1 2">YIM 93174</strain>
    </source>
</reference>
<keyword evidence="2" id="KW-1185">Reference proteome</keyword>